<reference evidence="3" key="1">
    <citation type="submission" date="2017-06" db="EMBL/GenBank/DDBJ databases">
        <title>Genome analysis of Fimbriiglobus ruber SP5, the first member of the order Planctomycetales with confirmed chitinolytic capability.</title>
        <authorList>
            <person name="Ravin N.V."/>
            <person name="Rakitin A.L."/>
            <person name="Ivanova A.A."/>
            <person name="Beletsky A.V."/>
            <person name="Kulichevskaya I.S."/>
            <person name="Mardanov A.V."/>
            <person name="Dedysh S.N."/>
        </authorList>
    </citation>
    <scope>NUCLEOTIDE SEQUENCE [LARGE SCALE GENOMIC DNA]</scope>
    <source>
        <strain evidence="3">SP5</strain>
    </source>
</reference>
<evidence type="ECO:0000313" key="2">
    <source>
        <dbReference type="EMBL" id="OWK36277.1"/>
    </source>
</evidence>
<evidence type="ECO:0000256" key="1">
    <source>
        <dbReference type="SAM" id="MobiDB-lite"/>
    </source>
</evidence>
<dbReference type="EMBL" id="NIDE01000017">
    <property type="protein sequence ID" value="OWK36277.1"/>
    <property type="molecule type" value="Genomic_DNA"/>
</dbReference>
<organism evidence="2 3">
    <name type="scientific">Fimbriiglobus ruber</name>
    <dbReference type="NCBI Taxonomy" id="1908690"/>
    <lineage>
        <taxon>Bacteria</taxon>
        <taxon>Pseudomonadati</taxon>
        <taxon>Planctomycetota</taxon>
        <taxon>Planctomycetia</taxon>
        <taxon>Gemmatales</taxon>
        <taxon>Gemmataceae</taxon>
        <taxon>Fimbriiglobus</taxon>
    </lineage>
</organism>
<feature type="region of interest" description="Disordered" evidence="1">
    <location>
        <begin position="55"/>
        <end position="82"/>
    </location>
</feature>
<evidence type="ECO:0000313" key="3">
    <source>
        <dbReference type="Proteomes" id="UP000214646"/>
    </source>
</evidence>
<sequence length="82" mass="8735">MYPAPDRSVSGTPAVRFPGPVAPSDRARTFAWQVMLRDFGAGMHTADQFMAERPRVIGTGGDPPLLTIAPVSPKPPSYSGHS</sequence>
<proteinExistence type="predicted"/>
<name>A0A225DJG4_9BACT</name>
<comment type="caution">
    <text evidence="2">The sequence shown here is derived from an EMBL/GenBank/DDBJ whole genome shotgun (WGS) entry which is preliminary data.</text>
</comment>
<protein>
    <submittedName>
        <fullName evidence="2">Uncharacterized protein</fullName>
    </submittedName>
</protein>
<accession>A0A225DJG4</accession>
<gene>
    <name evidence="2" type="ORF">FRUB_08840</name>
</gene>
<feature type="region of interest" description="Disordered" evidence="1">
    <location>
        <begin position="1"/>
        <end position="22"/>
    </location>
</feature>
<dbReference type="Proteomes" id="UP000214646">
    <property type="component" value="Unassembled WGS sequence"/>
</dbReference>
<keyword evidence="3" id="KW-1185">Reference proteome</keyword>
<dbReference type="AlphaFoldDB" id="A0A225DJG4"/>